<evidence type="ECO:0000313" key="2">
    <source>
        <dbReference type="Proteomes" id="UP000827872"/>
    </source>
</evidence>
<protein>
    <submittedName>
        <fullName evidence="1">Uncharacterized protein</fullName>
    </submittedName>
</protein>
<reference evidence="1" key="1">
    <citation type="submission" date="2021-08" db="EMBL/GenBank/DDBJ databases">
        <title>The first chromosome-level gecko genome reveals the dynamic sex chromosomes of Neotropical dwarf geckos (Sphaerodactylidae: Sphaerodactylus).</title>
        <authorList>
            <person name="Pinto B.J."/>
            <person name="Keating S.E."/>
            <person name="Gamble T."/>
        </authorList>
    </citation>
    <scope>NUCLEOTIDE SEQUENCE</scope>
    <source>
        <strain evidence="1">TG3544</strain>
    </source>
</reference>
<keyword evidence="2" id="KW-1185">Reference proteome</keyword>
<dbReference type="EMBL" id="CM037620">
    <property type="protein sequence ID" value="KAH7994508.1"/>
    <property type="molecule type" value="Genomic_DNA"/>
</dbReference>
<organism evidence="1 2">
    <name type="scientific">Sphaerodactylus townsendi</name>
    <dbReference type="NCBI Taxonomy" id="933632"/>
    <lineage>
        <taxon>Eukaryota</taxon>
        <taxon>Metazoa</taxon>
        <taxon>Chordata</taxon>
        <taxon>Craniata</taxon>
        <taxon>Vertebrata</taxon>
        <taxon>Euteleostomi</taxon>
        <taxon>Lepidosauria</taxon>
        <taxon>Squamata</taxon>
        <taxon>Bifurcata</taxon>
        <taxon>Gekkota</taxon>
        <taxon>Sphaerodactylidae</taxon>
        <taxon>Sphaerodactylus</taxon>
    </lineage>
</organism>
<name>A0ACB8EPP8_9SAUR</name>
<sequence length="145" mass="16419">MANKSFPLKGKFLYQEHAEGNKSLQPQYLFPTPAAAGASLRRERRSSLRRRQLHRTGRRETRSPQKRLGKEERRRQSPPTLIATTIIRAANEWNKNDDRLLQAVENGDTEKVASLLGKKGASATKLDSEGKTAELFSYIAEHSVF</sequence>
<proteinExistence type="predicted"/>
<comment type="caution">
    <text evidence="1">The sequence shown here is derived from an EMBL/GenBank/DDBJ whole genome shotgun (WGS) entry which is preliminary data.</text>
</comment>
<gene>
    <name evidence="1" type="ORF">K3G42_008641</name>
</gene>
<evidence type="ECO:0000313" key="1">
    <source>
        <dbReference type="EMBL" id="KAH7994508.1"/>
    </source>
</evidence>
<dbReference type="Proteomes" id="UP000827872">
    <property type="component" value="Linkage Group LG07"/>
</dbReference>
<accession>A0ACB8EPP8</accession>